<dbReference type="Pfam" id="PF05222">
    <property type="entry name" value="AlaDh_PNT_N"/>
    <property type="match status" value="1"/>
</dbReference>
<evidence type="ECO:0000256" key="12">
    <source>
        <dbReference type="ARBA" id="ARBA00033228"/>
    </source>
</evidence>
<evidence type="ECO:0000256" key="2">
    <source>
        <dbReference type="ARBA" id="ARBA00004884"/>
    </source>
</evidence>
<dbReference type="InterPro" id="IPR051168">
    <property type="entry name" value="AASS"/>
</dbReference>
<dbReference type="PANTHER" id="PTHR11133:SF23">
    <property type="entry name" value="SACCHAROPINE DEHYDROGENASE [NAD(+), L-LYSINE-FORMING]"/>
    <property type="match status" value="1"/>
</dbReference>
<comment type="similarity">
    <text evidence="3 14">Belongs to the AlaDH/PNT family.</text>
</comment>
<dbReference type="InterPro" id="IPR027281">
    <property type="entry name" value="Lys1"/>
</dbReference>
<evidence type="ECO:0000259" key="18">
    <source>
        <dbReference type="SMART" id="SM01002"/>
    </source>
</evidence>
<dbReference type="EMBL" id="JAUKUD010000001">
    <property type="protein sequence ID" value="KAK0753888.1"/>
    <property type="molecule type" value="Genomic_DNA"/>
</dbReference>
<dbReference type="Gene3D" id="3.40.50.720">
    <property type="entry name" value="NAD(P)-binding Rossmann-like Domain"/>
    <property type="match status" value="1"/>
</dbReference>
<name>A0AA40F9T6_9PEZI</name>
<reference evidence="20" key="1">
    <citation type="submission" date="2023-06" db="EMBL/GenBank/DDBJ databases">
        <title>Genome-scale phylogeny and comparative genomics of the fungal order Sordariales.</title>
        <authorList>
            <consortium name="Lawrence Berkeley National Laboratory"/>
            <person name="Hensen N."/>
            <person name="Bonometti L."/>
            <person name="Westerberg I."/>
            <person name="Brannstrom I.O."/>
            <person name="Guillou S."/>
            <person name="Cros-Aarteil S."/>
            <person name="Calhoun S."/>
            <person name="Haridas S."/>
            <person name="Kuo A."/>
            <person name="Mondo S."/>
            <person name="Pangilinan J."/>
            <person name="Riley R."/>
            <person name="LaButti K."/>
            <person name="Andreopoulos B."/>
            <person name="Lipzen A."/>
            <person name="Chen C."/>
            <person name="Yanf M."/>
            <person name="Daum C."/>
            <person name="Ng V."/>
            <person name="Clum A."/>
            <person name="Steindorff A."/>
            <person name="Ohm R."/>
            <person name="Martin F."/>
            <person name="Silar P."/>
            <person name="Natvig D."/>
            <person name="Lalanne C."/>
            <person name="Gautier V."/>
            <person name="Ament-velasquez S.L."/>
            <person name="Kruys A."/>
            <person name="Hutchinson M.I."/>
            <person name="Powell A.J."/>
            <person name="Barry K."/>
            <person name="Miller A.N."/>
            <person name="Grigoriev I.V."/>
            <person name="Debuchy R."/>
            <person name="Gladieux P."/>
            <person name="Thoren M.H."/>
            <person name="Johannesson H."/>
        </authorList>
    </citation>
    <scope>NUCLEOTIDE SEQUENCE</scope>
    <source>
        <strain evidence="20">SMH3187-1</strain>
    </source>
</reference>
<comment type="catalytic activity">
    <reaction evidence="13 14">
        <text>L-saccharopine + NAD(+) + H2O = L-lysine + 2-oxoglutarate + NADH + H(+)</text>
        <dbReference type="Rhea" id="RHEA:12440"/>
        <dbReference type="ChEBI" id="CHEBI:15377"/>
        <dbReference type="ChEBI" id="CHEBI:15378"/>
        <dbReference type="ChEBI" id="CHEBI:16810"/>
        <dbReference type="ChEBI" id="CHEBI:32551"/>
        <dbReference type="ChEBI" id="CHEBI:57540"/>
        <dbReference type="ChEBI" id="CHEBI:57945"/>
        <dbReference type="ChEBI" id="CHEBI:57951"/>
        <dbReference type="EC" id="1.5.1.7"/>
    </reaction>
</comment>
<protein>
    <recommendedName>
        <fullName evidence="6 14">Saccharopine dehydrogenase [NAD(+), L-lysine-forming]</fullName>
        <shortName evidence="14">SDH</shortName>
        <ecNumber evidence="5 14">1.5.1.7</ecNumber>
    </recommendedName>
    <alternativeName>
        <fullName evidence="12 14">Lysine--2-oxoglutarate reductase</fullName>
    </alternativeName>
</protein>
<feature type="active site" description="Proton donor" evidence="15">
    <location>
        <position position="95"/>
    </location>
</feature>
<feature type="binding site" evidence="16">
    <location>
        <position position="129"/>
    </location>
    <ligand>
        <name>NAD(+)</name>
        <dbReference type="ChEBI" id="CHEBI:57540"/>
    </ligand>
</feature>
<comment type="function">
    <text evidence="1">Catalyzes the NAD(+)-dependent cleavage of saccharopine to L-lysine and 2-oxoglutarate, the final step in the alpha-aminoadipate (AAA) pathway for lysin biosynthesis.</text>
</comment>
<feature type="binding site" evidence="16">
    <location>
        <position position="248"/>
    </location>
    <ligand>
        <name>NAD(+)</name>
        <dbReference type="ChEBI" id="CHEBI:57540"/>
    </ligand>
</feature>
<dbReference type="SUPFAM" id="SSF52283">
    <property type="entry name" value="Formate/glycerate dehydrogenase catalytic domain-like"/>
    <property type="match status" value="1"/>
</dbReference>
<feature type="domain" description="Alanine dehydrogenase/pyridine nucleotide transhydrogenase N-terminal" evidence="19">
    <location>
        <begin position="7"/>
        <end position="141"/>
    </location>
</feature>
<dbReference type="EC" id="1.5.1.7" evidence="5 14"/>
<comment type="pathway">
    <text evidence="2 14">Amino-acid biosynthesis; L-lysine biosynthesis via AAA pathway; L-lysine from L-alpha-aminoadipate (fungal route): step 3/3.</text>
</comment>
<dbReference type="SMART" id="SM01002">
    <property type="entry name" value="AlaDh_PNT_C"/>
    <property type="match status" value="1"/>
</dbReference>
<keyword evidence="10 14" id="KW-0457">Lysine biosynthesis</keyword>
<keyword evidence="11" id="KW-1015">Disulfide bond</keyword>
<dbReference type="FunFam" id="3.40.50.720:FF:000217">
    <property type="entry name" value="Saccharopine dehydrogenase [NAD(+), L-lysine-forming]"/>
    <property type="match status" value="1"/>
</dbReference>
<evidence type="ECO:0000256" key="8">
    <source>
        <dbReference type="ARBA" id="ARBA00023002"/>
    </source>
</evidence>
<proteinExistence type="inferred from homology"/>
<dbReference type="InterPro" id="IPR007886">
    <property type="entry name" value="AlaDH/PNT_N"/>
</dbReference>
<dbReference type="AlphaFoldDB" id="A0AA40F9T6"/>
<feature type="binding site" evidence="16">
    <location>
        <position position="275"/>
    </location>
    <ligand>
        <name>NAD(+)</name>
        <dbReference type="ChEBI" id="CHEBI:57540"/>
    </ligand>
</feature>
<evidence type="ECO:0000313" key="20">
    <source>
        <dbReference type="EMBL" id="KAK0753888.1"/>
    </source>
</evidence>
<evidence type="ECO:0000256" key="3">
    <source>
        <dbReference type="ARBA" id="ARBA00005689"/>
    </source>
</evidence>
<evidence type="ECO:0000313" key="21">
    <source>
        <dbReference type="Proteomes" id="UP001172155"/>
    </source>
</evidence>
<evidence type="ECO:0000256" key="9">
    <source>
        <dbReference type="ARBA" id="ARBA00023027"/>
    </source>
</evidence>
<feature type="active site" description="Proton acceptor" evidence="15">
    <location>
        <position position="77"/>
    </location>
</feature>
<keyword evidence="21" id="KW-1185">Reference proteome</keyword>
<dbReference type="SUPFAM" id="SSF51735">
    <property type="entry name" value="NAD(P)-binding Rossmann-fold domains"/>
    <property type="match status" value="1"/>
</dbReference>
<keyword evidence="7 14" id="KW-0028">Amino-acid biosynthesis</keyword>
<feature type="disulfide bond" evidence="17">
    <location>
        <begin position="202"/>
        <end position="246"/>
    </location>
</feature>
<feature type="binding site" evidence="16">
    <location>
        <begin position="316"/>
        <end position="319"/>
    </location>
    <ligand>
        <name>NAD(+)</name>
        <dbReference type="ChEBI" id="CHEBI:57540"/>
    </ligand>
</feature>
<feature type="binding site" evidence="16">
    <location>
        <position position="224"/>
    </location>
    <ligand>
        <name>NAD(+)</name>
        <dbReference type="ChEBI" id="CHEBI:57540"/>
    </ligand>
</feature>
<evidence type="ECO:0000256" key="5">
    <source>
        <dbReference type="ARBA" id="ARBA00012847"/>
    </source>
</evidence>
<sequence>MAPTVLHLRSETKPLEHRSALTPTTTAELIKAGYVVNVEHSPERIFDDAEFEAVGATLVSEGSWVDAPADHIIVGLKELEEKEFPLKHVHVQFAHCYKQQAGWETVLARFPRGGGTLLDLEFLVDDRGRRVAAFGFHAGFAGAALALEVWAWQLSHSEPFPGVVSYPNEDALIADVQEAVQDGAKKAGRLPRVIVIGALGRCGSGAVDALRKAGVPEDNIVKWDMAETAVGGPFKEITDSDIFVNCIYLTSKIPNFVNLESLQTPDRKLSVVCDVSADTTSPFTPVPIYTVATTFDRPTVPVEGLQSDPPLSVISIDHLPSLLPREASEAFSHDLLPSLLALNDWQRHPVWSRAKALFDEKVGGLPAGALKE</sequence>
<dbReference type="PANTHER" id="PTHR11133">
    <property type="entry name" value="SACCHAROPINE DEHYDROGENASE"/>
    <property type="match status" value="1"/>
</dbReference>
<dbReference type="CDD" id="cd12188">
    <property type="entry name" value="SDH"/>
    <property type="match status" value="1"/>
</dbReference>
<evidence type="ECO:0000256" key="17">
    <source>
        <dbReference type="PIRSR" id="PIRSR018250-4"/>
    </source>
</evidence>
<dbReference type="FunFam" id="3.40.50.720:FF:000627">
    <property type="entry name" value="Saccharopine dehydrogenase [NAD(+), L-lysine-forming]"/>
    <property type="match status" value="1"/>
</dbReference>
<evidence type="ECO:0000256" key="15">
    <source>
        <dbReference type="PIRSR" id="PIRSR018250-1"/>
    </source>
</evidence>
<evidence type="ECO:0000256" key="10">
    <source>
        <dbReference type="ARBA" id="ARBA00023154"/>
    </source>
</evidence>
<gene>
    <name evidence="20" type="ORF">B0T18DRAFT_24515</name>
</gene>
<keyword evidence="9 14" id="KW-0520">NAD</keyword>
<comment type="subunit">
    <text evidence="4">Monomer.</text>
</comment>
<dbReference type="InterPro" id="IPR036291">
    <property type="entry name" value="NAD(P)-bd_dom_sf"/>
</dbReference>
<keyword evidence="8 14" id="KW-0560">Oxidoreductase</keyword>
<accession>A0AA40F9T6</accession>
<evidence type="ECO:0000256" key="16">
    <source>
        <dbReference type="PIRSR" id="PIRSR018250-3"/>
    </source>
</evidence>
<evidence type="ECO:0000256" key="1">
    <source>
        <dbReference type="ARBA" id="ARBA00004078"/>
    </source>
</evidence>
<dbReference type="Proteomes" id="UP001172155">
    <property type="component" value="Unassembled WGS sequence"/>
</dbReference>
<evidence type="ECO:0000256" key="6">
    <source>
        <dbReference type="ARBA" id="ARBA00021221"/>
    </source>
</evidence>
<evidence type="ECO:0000256" key="7">
    <source>
        <dbReference type="ARBA" id="ARBA00022605"/>
    </source>
</evidence>
<dbReference type="GO" id="GO:0019878">
    <property type="term" value="P:lysine biosynthetic process via aminoadipic acid"/>
    <property type="evidence" value="ECO:0007669"/>
    <property type="project" value="TreeGrafter"/>
</dbReference>
<dbReference type="PIRSF" id="PIRSF018250">
    <property type="entry name" value="Saccharopine_DH_Lys"/>
    <property type="match status" value="1"/>
</dbReference>
<feature type="binding site" evidence="16">
    <location>
        <position position="228"/>
    </location>
    <ligand>
        <name>NAD(+)</name>
        <dbReference type="ChEBI" id="CHEBI:57540"/>
    </ligand>
</feature>
<organism evidence="20 21">
    <name type="scientific">Schizothecium vesticola</name>
    <dbReference type="NCBI Taxonomy" id="314040"/>
    <lineage>
        <taxon>Eukaryota</taxon>
        <taxon>Fungi</taxon>
        <taxon>Dikarya</taxon>
        <taxon>Ascomycota</taxon>
        <taxon>Pezizomycotina</taxon>
        <taxon>Sordariomycetes</taxon>
        <taxon>Sordariomycetidae</taxon>
        <taxon>Sordariales</taxon>
        <taxon>Schizotheciaceae</taxon>
        <taxon>Schizothecium</taxon>
    </lineage>
</organism>
<evidence type="ECO:0000256" key="11">
    <source>
        <dbReference type="ARBA" id="ARBA00023157"/>
    </source>
</evidence>
<dbReference type="SMART" id="SM01003">
    <property type="entry name" value="AlaDh_PNT_N"/>
    <property type="match status" value="1"/>
</dbReference>
<evidence type="ECO:0000256" key="4">
    <source>
        <dbReference type="ARBA" id="ARBA00011245"/>
    </source>
</evidence>
<dbReference type="GO" id="GO:0004754">
    <property type="term" value="F:saccharopine dehydrogenase (NAD+, L-lysine-forming) activity"/>
    <property type="evidence" value="ECO:0007669"/>
    <property type="project" value="UniProtKB-EC"/>
</dbReference>
<evidence type="ECO:0000256" key="13">
    <source>
        <dbReference type="ARBA" id="ARBA00047860"/>
    </source>
</evidence>
<dbReference type="InterPro" id="IPR007698">
    <property type="entry name" value="AlaDH/PNT_NAD(H)-bd"/>
</dbReference>
<evidence type="ECO:0000256" key="14">
    <source>
        <dbReference type="PIRNR" id="PIRNR018250"/>
    </source>
</evidence>
<evidence type="ECO:0000259" key="19">
    <source>
        <dbReference type="SMART" id="SM01003"/>
    </source>
</evidence>
<feature type="domain" description="Alanine dehydrogenase/pyridine nucleotide transhydrogenase NAD(H)-binding" evidence="18">
    <location>
        <begin position="179"/>
        <end position="315"/>
    </location>
</feature>
<dbReference type="GO" id="GO:0005737">
    <property type="term" value="C:cytoplasm"/>
    <property type="evidence" value="ECO:0007669"/>
    <property type="project" value="TreeGrafter"/>
</dbReference>
<comment type="caution">
    <text evidence="20">The sequence shown here is derived from an EMBL/GenBank/DDBJ whole genome shotgun (WGS) entry which is preliminary data.</text>
</comment>
<feature type="binding site" evidence="16">
    <location>
        <begin position="200"/>
        <end position="201"/>
    </location>
    <ligand>
        <name>NAD(+)</name>
        <dbReference type="ChEBI" id="CHEBI:57540"/>
    </ligand>
</feature>